<proteinExistence type="predicted"/>
<accession>A0A8S5MBR7</accession>
<name>A0A8S5MBR7_9CAUD</name>
<evidence type="ECO:0000313" key="1">
    <source>
        <dbReference type="EMBL" id="DAD79668.1"/>
    </source>
</evidence>
<sequence length="32" mass="3991">MRLFRCLFSFPFAKSHQARCFWCIPRKHCIFI</sequence>
<reference evidence="1" key="1">
    <citation type="journal article" date="2021" name="Proc. Natl. Acad. Sci. U.S.A.">
        <title>A Catalog of Tens of Thousands of Viruses from Human Metagenomes Reveals Hidden Associations with Chronic Diseases.</title>
        <authorList>
            <person name="Tisza M.J."/>
            <person name="Buck C.B."/>
        </authorList>
    </citation>
    <scope>NUCLEOTIDE SEQUENCE</scope>
    <source>
        <strain evidence="1">Ct53O25</strain>
    </source>
</reference>
<organism evidence="1">
    <name type="scientific">Podoviridae sp. ct53O25</name>
    <dbReference type="NCBI Taxonomy" id="2826539"/>
    <lineage>
        <taxon>Viruses</taxon>
        <taxon>Duplodnaviria</taxon>
        <taxon>Heunggongvirae</taxon>
        <taxon>Uroviricota</taxon>
        <taxon>Caudoviricetes</taxon>
    </lineage>
</organism>
<protein>
    <submittedName>
        <fullName evidence="1">Uncharacterized protein</fullName>
    </submittedName>
</protein>
<dbReference type="EMBL" id="BK014869">
    <property type="protein sequence ID" value="DAD79668.1"/>
    <property type="molecule type" value="Genomic_DNA"/>
</dbReference>